<accession>A0A5E4ZBH7</accession>
<evidence type="ECO:0000256" key="7">
    <source>
        <dbReference type="RuleBase" id="RU363032"/>
    </source>
</evidence>
<keyword evidence="6 7" id="KW-0472">Membrane</keyword>
<keyword evidence="2 7" id="KW-0813">Transport</keyword>
<comment type="similarity">
    <text evidence="7">Belongs to the binding-protein-dependent transport system permease family.</text>
</comment>
<feature type="transmembrane region" description="Helical" evidence="7">
    <location>
        <begin position="158"/>
        <end position="179"/>
    </location>
</feature>
<dbReference type="Proteomes" id="UP000343335">
    <property type="component" value="Unassembled WGS sequence"/>
</dbReference>
<comment type="subcellular location">
    <subcellularLocation>
        <location evidence="1 7">Cell membrane</location>
        <topology evidence="1 7">Multi-pass membrane protein</topology>
    </subcellularLocation>
</comment>
<keyword evidence="4 7" id="KW-0812">Transmembrane</keyword>
<feature type="region of interest" description="Disordered" evidence="8">
    <location>
        <begin position="1"/>
        <end position="35"/>
    </location>
</feature>
<organism evidence="10 11">
    <name type="scientific">Pandoraea commovens</name>
    <dbReference type="NCBI Taxonomy" id="2508289"/>
    <lineage>
        <taxon>Bacteria</taxon>
        <taxon>Pseudomonadati</taxon>
        <taxon>Pseudomonadota</taxon>
        <taxon>Betaproteobacteria</taxon>
        <taxon>Burkholderiales</taxon>
        <taxon>Burkholderiaceae</taxon>
        <taxon>Pandoraea</taxon>
    </lineage>
</organism>
<dbReference type="GO" id="GO:0010438">
    <property type="term" value="P:cellular response to sulfur starvation"/>
    <property type="evidence" value="ECO:0007669"/>
    <property type="project" value="TreeGrafter"/>
</dbReference>
<keyword evidence="5 7" id="KW-1133">Transmembrane helix</keyword>
<reference evidence="10 11" key="1">
    <citation type="submission" date="2019-08" db="EMBL/GenBank/DDBJ databases">
        <authorList>
            <person name="Peeters C."/>
        </authorList>
    </citation>
    <scope>NUCLEOTIDE SEQUENCE [LARGE SCALE GENOMIC DNA]</scope>
    <source>
        <strain evidence="10 11">LMG 31010</strain>
    </source>
</reference>
<evidence type="ECO:0000256" key="1">
    <source>
        <dbReference type="ARBA" id="ARBA00004651"/>
    </source>
</evidence>
<feature type="transmembrane region" description="Helical" evidence="7">
    <location>
        <begin position="134"/>
        <end position="152"/>
    </location>
</feature>
<dbReference type="InterPro" id="IPR000515">
    <property type="entry name" value="MetI-like"/>
</dbReference>
<dbReference type="AlphaFoldDB" id="A0A5E4ZBH7"/>
<proteinExistence type="inferred from homology"/>
<keyword evidence="3" id="KW-1003">Cell membrane</keyword>
<dbReference type="PANTHER" id="PTHR30151">
    <property type="entry name" value="ALKANE SULFONATE ABC TRANSPORTER-RELATED, MEMBRANE SUBUNIT"/>
    <property type="match status" value="1"/>
</dbReference>
<dbReference type="Pfam" id="PF00528">
    <property type="entry name" value="BPD_transp_1"/>
    <property type="match status" value="1"/>
</dbReference>
<feature type="transmembrane region" description="Helical" evidence="7">
    <location>
        <begin position="256"/>
        <end position="278"/>
    </location>
</feature>
<protein>
    <submittedName>
        <fullName evidence="10">Nitrate/sulfonate/bicarbonate ABC transporter inner membrane protein</fullName>
    </submittedName>
</protein>
<feature type="transmembrane region" description="Helical" evidence="7">
    <location>
        <begin position="223"/>
        <end position="244"/>
    </location>
</feature>
<evidence type="ECO:0000256" key="5">
    <source>
        <dbReference type="ARBA" id="ARBA00022989"/>
    </source>
</evidence>
<name>A0A5E4ZBH7_9BURK</name>
<dbReference type="PANTHER" id="PTHR30151:SF25">
    <property type="entry name" value="TAURINE TRANSPORT SYSTEM PERMEASE PROTEIN TAUC"/>
    <property type="match status" value="1"/>
</dbReference>
<evidence type="ECO:0000256" key="2">
    <source>
        <dbReference type="ARBA" id="ARBA00022448"/>
    </source>
</evidence>
<dbReference type="GO" id="GO:0005886">
    <property type="term" value="C:plasma membrane"/>
    <property type="evidence" value="ECO:0007669"/>
    <property type="project" value="UniProtKB-SubCell"/>
</dbReference>
<evidence type="ECO:0000256" key="4">
    <source>
        <dbReference type="ARBA" id="ARBA00022692"/>
    </source>
</evidence>
<evidence type="ECO:0000256" key="8">
    <source>
        <dbReference type="SAM" id="MobiDB-lite"/>
    </source>
</evidence>
<evidence type="ECO:0000256" key="3">
    <source>
        <dbReference type="ARBA" id="ARBA00022475"/>
    </source>
</evidence>
<dbReference type="RefSeq" id="WP_425495033.1">
    <property type="nucleotide sequence ID" value="NZ_CABPSA010000017.1"/>
</dbReference>
<feature type="transmembrane region" description="Helical" evidence="7">
    <location>
        <begin position="41"/>
        <end position="62"/>
    </location>
</feature>
<sequence>MSDLASSRVQQPVGSVEAAPCAPNPSSSNGGTATPRPARRAWLGLAGLAGIVLIWWLGISLFTTPGSLASQFSPAAALNALPDLIRDEQLGLHILASLRRIAVGLAWAVVLGVPLGFLIGRVRWLDKALTPSMQFLRMVSPLSWMPIAVMSLGVGDPAVYFLLAFAALWPLVMSTAAGVTHIDRRWVQLGESLAATRWEMLWHVYVPGIAAHVLTGVRLAIGILWIVLVPAEMLGVNAGLGYLILDTRDRLAYSELTAVILVIGVLGFALDWAARFIYRRFSGAMQDDE</sequence>
<evidence type="ECO:0000313" key="11">
    <source>
        <dbReference type="Proteomes" id="UP000343335"/>
    </source>
</evidence>
<evidence type="ECO:0000259" key="9">
    <source>
        <dbReference type="PROSITE" id="PS50928"/>
    </source>
</evidence>
<dbReference type="SUPFAM" id="SSF161098">
    <property type="entry name" value="MetI-like"/>
    <property type="match status" value="1"/>
</dbReference>
<dbReference type="PROSITE" id="PS50928">
    <property type="entry name" value="ABC_TM1"/>
    <property type="match status" value="1"/>
</dbReference>
<dbReference type="CDD" id="cd06261">
    <property type="entry name" value="TM_PBP2"/>
    <property type="match status" value="1"/>
</dbReference>
<dbReference type="InterPro" id="IPR035906">
    <property type="entry name" value="MetI-like_sf"/>
</dbReference>
<dbReference type="Gene3D" id="1.10.3720.10">
    <property type="entry name" value="MetI-like"/>
    <property type="match status" value="1"/>
</dbReference>
<evidence type="ECO:0000313" key="10">
    <source>
        <dbReference type="EMBL" id="VVE58424.1"/>
    </source>
</evidence>
<gene>
    <name evidence="10" type="ORF">PCO31010_05337</name>
</gene>
<dbReference type="EMBL" id="CABPSA010000017">
    <property type="protein sequence ID" value="VVE58424.1"/>
    <property type="molecule type" value="Genomic_DNA"/>
</dbReference>
<feature type="transmembrane region" description="Helical" evidence="7">
    <location>
        <begin position="101"/>
        <end position="122"/>
    </location>
</feature>
<evidence type="ECO:0000256" key="6">
    <source>
        <dbReference type="ARBA" id="ARBA00023136"/>
    </source>
</evidence>
<dbReference type="GO" id="GO:0042918">
    <property type="term" value="P:alkanesulfonate transmembrane transport"/>
    <property type="evidence" value="ECO:0007669"/>
    <property type="project" value="UniProtKB-ARBA"/>
</dbReference>
<feature type="domain" description="ABC transmembrane type-1" evidence="9">
    <location>
        <begin position="94"/>
        <end position="274"/>
    </location>
</feature>
<feature type="compositionally biased region" description="Polar residues" evidence="8">
    <location>
        <begin position="1"/>
        <end position="13"/>
    </location>
</feature>
<dbReference type="FunFam" id="1.10.3720.10:FF:000003">
    <property type="entry name" value="Aliphatic sulfonate ABC transporter permease"/>
    <property type="match status" value="1"/>
</dbReference>